<dbReference type="FunCoup" id="D8RW64">
    <property type="interactions" value="95"/>
</dbReference>
<feature type="non-terminal residue" evidence="3">
    <location>
        <position position="1"/>
    </location>
</feature>
<feature type="repeat" description="PPR" evidence="2">
    <location>
        <begin position="583"/>
        <end position="617"/>
    </location>
</feature>
<dbReference type="PANTHER" id="PTHR47926">
    <property type="entry name" value="PENTATRICOPEPTIDE REPEAT-CONTAINING PROTEIN"/>
    <property type="match status" value="1"/>
</dbReference>
<feature type="repeat" description="PPR" evidence="2">
    <location>
        <begin position="144"/>
        <end position="178"/>
    </location>
</feature>
<dbReference type="Proteomes" id="UP000001514">
    <property type="component" value="Unassembled WGS sequence"/>
</dbReference>
<dbReference type="Gene3D" id="1.25.40.10">
    <property type="entry name" value="Tetratricopeptide repeat domain"/>
    <property type="match status" value="6"/>
</dbReference>
<protein>
    <recommendedName>
        <fullName evidence="5">Pentacotripeptide-repeat region of PRORP domain-containing protein</fullName>
    </recommendedName>
</protein>
<dbReference type="FunFam" id="1.25.40.10:FF:000031">
    <property type="entry name" value="Pentatricopeptide repeat-containing protein mitochondrial"/>
    <property type="match status" value="2"/>
</dbReference>
<feature type="repeat" description="PPR" evidence="2">
    <location>
        <begin position="347"/>
        <end position="381"/>
    </location>
</feature>
<organism evidence="4">
    <name type="scientific">Selaginella moellendorffii</name>
    <name type="common">Spikemoss</name>
    <dbReference type="NCBI Taxonomy" id="88036"/>
    <lineage>
        <taxon>Eukaryota</taxon>
        <taxon>Viridiplantae</taxon>
        <taxon>Streptophyta</taxon>
        <taxon>Embryophyta</taxon>
        <taxon>Tracheophyta</taxon>
        <taxon>Lycopodiopsida</taxon>
        <taxon>Selaginellales</taxon>
        <taxon>Selaginellaceae</taxon>
        <taxon>Selaginella</taxon>
    </lineage>
</organism>
<dbReference type="eggNOG" id="KOG4197">
    <property type="taxonomic scope" value="Eukaryota"/>
</dbReference>
<dbReference type="Gramene" id="EFJ23490">
    <property type="protein sequence ID" value="EFJ23490"/>
    <property type="gene ID" value="SELMODRAFT_10002"/>
</dbReference>
<keyword evidence="1" id="KW-0677">Repeat</keyword>
<dbReference type="GO" id="GO:0009451">
    <property type="term" value="P:RNA modification"/>
    <property type="evidence" value="ECO:0007669"/>
    <property type="project" value="InterPro"/>
</dbReference>
<dbReference type="InParanoid" id="D8RW64"/>
<dbReference type="InterPro" id="IPR046960">
    <property type="entry name" value="PPR_At4g14850-like_plant"/>
</dbReference>
<dbReference type="GO" id="GO:0048731">
    <property type="term" value="P:system development"/>
    <property type="evidence" value="ECO:0007669"/>
    <property type="project" value="UniProtKB-ARBA"/>
</dbReference>
<feature type="repeat" description="PPR" evidence="2">
    <location>
        <begin position="482"/>
        <end position="516"/>
    </location>
</feature>
<dbReference type="EMBL" id="GL377592">
    <property type="protein sequence ID" value="EFJ23490.1"/>
    <property type="molecule type" value="Genomic_DNA"/>
</dbReference>
<dbReference type="GO" id="GO:0003723">
    <property type="term" value="F:RNA binding"/>
    <property type="evidence" value="ECO:0007669"/>
    <property type="project" value="InterPro"/>
</dbReference>
<dbReference type="Pfam" id="PF13041">
    <property type="entry name" value="PPR_2"/>
    <property type="match status" value="4"/>
</dbReference>
<feature type="repeat" description="PPR" evidence="2">
    <location>
        <begin position="214"/>
        <end position="248"/>
    </location>
</feature>
<dbReference type="AlphaFoldDB" id="D8RW64"/>
<evidence type="ECO:0000313" key="3">
    <source>
        <dbReference type="EMBL" id="EFJ23490.1"/>
    </source>
</evidence>
<sequence>RRIHSELARTGIDSETLLGNTLVQMYGKCGNLAEARAAFDGIAEKNVFSWSIIIGLYSRHRLSREAIELFHAMDVRPNCVTFINTLGACSSAEFLETGKKIHAQIVAGEVELELNLANSLISMYSNCGSLVDAKRFFDGMNRRNVVSWNCIIAAFSGHGHYREAVDLFYEMEKQGFKPDRVSFVSVFSACSILEDLSQGRRIHARFCDGRMKLDVSIGNTLLNMYARCGSLDDARLVFDSITSRNIVSWTSMIAAYAQFDRFHDAYEVFQKMGVAPNEVTFITILGACAEARALKQAREIHSLVLTSGILEKQQLTVGNGLINTYAKCGSLSDAKTVFESMATAERNVVTWTSIIAACGLCGHPREALALFHRMELEGIPANEITFGTVLSACADLGSTREARYLHGLIVSGGYDRDTVVCNGLINMFGKCGMLEDARAIFERMRSRNLVTWTGMLGAYIQQQEIRQAVSLFQQMERISYKDVMAWTTMVAAYAQAGYADEALKLYARMGLEGVAPDEITFVNLLHACSRMGAKKEGWTIRSHILERGLPSSRVLGNGLVCFYGACGTWLQAKMVFENLAERDSAAWNAAIGVSGQHGFYDESLRLFERMVLEGMEPDEITFTNVLFSCSHSGEIERAWRWFLVMRGDHGMEPNVEHWGCLADLFGRLGWIDEAERLVSFLPRTRASIAWTTLLSGCKVHGDVSTAERAAERAMAVDPSKSSPYVLLSHL</sequence>
<accession>D8RW64</accession>
<evidence type="ECO:0000256" key="1">
    <source>
        <dbReference type="ARBA" id="ARBA00022737"/>
    </source>
</evidence>
<evidence type="ECO:0000256" key="2">
    <source>
        <dbReference type="PROSITE-ProRule" id="PRU00708"/>
    </source>
</evidence>
<feature type="non-terminal residue" evidence="3">
    <location>
        <position position="730"/>
    </location>
</feature>
<dbReference type="SUPFAM" id="SSF48452">
    <property type="entry name" value="TPR-like"/>
    <property type="match status" value="2"/>
</dbReference>
<dbReference type="PROSITE" id="PS51375">
    <property type="entry name" value="PPR"/>
    <property type="match status" value="6"/>
</dbReference>
<dbReference type="Pfam" id="PF01535">
    <property type="entry name" value="PPR"/>
    <property type="match status" value="7"/>
</dbReference>
<evidence type="ECO:0000313" key="4">
    <source>
        <dbReference type="Proteomes" id="UP000001514"/>
    </source>
</evidence>
<dbReference type="InterPro" id="IPR011990">
    <property type="entry name" value="TPR-like_helical_dom_sf"/>
</dbReference>
<dbReference type="KEGG" id="smo:SELMODRAFT_10002"/>
<dbReference type="PANTHER" id="PTHR47926:SF533">
    <property type="entry name" value="DYW DOMAIN-CONTAINING PROTEIN"/>
    <property type="match status" value="1"/>
</dbReference>
<dbReference type="HOGENOM" id="CLU_002706_15_6_1"/>
<evidence type="ECO:0008006" key="5">
    <source>
        <dbReference type="Google" id="ProtNLM"/>
    </source>
</evidence>
<dbReference type="FunFam" id="1.25.40.10:FF:000158">
    <property type="entry name" value="pentatricopeptide repeat-containing protein At2g33680"/>
    <property type="match status" value="1"/>
</dbReference>
<name>D8RW64_SELML</name>
<keyword evidence="4" id="KW-1185">Reference proteome</keyword>
<gene>
    <name evidence="3" type="ORF">SELMODRAFT_10002</name>
</gene>
<proteinExistence type="predicted"/>
<dbReference type="FunFam" id="1.25.40.10:FF:000344">
    <property type="entry name" value="Pentatricopeptide repeat-containing protein"/>
    <property type="match status" value="1"/>
</dbReference>
<dbReference type="InterPro" id="IPR002885">
    <property type="entry name" value="PPR_rpt"/>
</dbReference>
<feature type="repeat" description="PPR" evidence="2">
    <location>
        <begin position="417"/>
        <end position="451"/>
    </location>
</feature>
<reference evidence="3 4" key="1">
    <citation type="journal article" date="2011" name="Science">
        <title>The Selaginella genome identifies genetic changes associated with the evolution of vascular plants.</title>
        <authorList>
            <person name="Banks J.A."/>
            <person name="Nishiyama T."/>
            <person name="Hasebe M."/>
            <person name="Bowman J.L."/>
            <person name="Gribskov M."/>
            <person name="dePamphilis C."/>
            <person name="Albert V.A."/>
            <person name="Aono N."/>
            <person name="Aoyama T."/>
            <person name="Ambrose B.A."/>
            <person name="Ashton N.W."/>
            <person name="Axtell M.J."/>
            <person name="Barker E."/>
            <person name="Barker M.S."/>
            <person name="Bennetzen J.L."/>
            <person name="Bonawitz N.D."/>
            <person name="Chapple C."/>
            <person name="Cheng C."/>
            <person name="Correa L.G."/>
            <person name="Dacre M."/>
            <person name="DeBarry J."/>
            <person name="Dreyer I."/>
            <person name="Elias M."/>
            <person name="Engstrom E.M."/>
            <person name="Estelle M."/>
            <person name="Feng L."/>
            <person name="Finet C."/>
            <person name="Floyd S.K."/>
            <person name="Frommer W.B."/>
            <person name="Fujita T."/>
            <person name="Gramzow L."/>
            <person name="Gutensohn M."/>
            <person name="Harholt J."/>
            <person name="Hattori M."/>
            <person name="Heyl A."/>
            <person name="Hirai T."/>
            <person name="Hiwatashi Y."/>
            <person name="Ishikawa M."/>
            <person name="Iwata M."/>
            <person name="Karol K.G."/>
            <person name="Koehler B."/>
            <person name="Kolukisaoglu U."/>
            <person name="Kubo M."/>
            <person name="Kurata T."/>
            <person name="Lalonde S."/>
            <person name="Li K."/>
            <person name="Li Y."/>
            <person name="Litt A."/>
            <person name="Lyons E."/>
            <person name="Manning G."/>
            <person name="Maruyama T."/>
            <person name="Michael T.P."/>
            <person name="Mikami K."/>
            <person name="Miyazaki S."/>
            <person name="Morinaga S."/>
            <person name="Murata T."/>
            <person name="Mueller-Roeber B."/>
            <person name="Nelson D.R."/>
            <person name="Obara M."/>
            <person name="Oguri Y."/>
            <person name="Olmstead R.G."/>
            <person name="Onodera N."/>
            <person name="Petersen B.L."/>
            <person name="Pils B."/>
            <person name="Prigge M."/>
            <person name="Rensing S.A."/>
            <person name="Riano-Pachon D.M."/>
            <person name="Roberts A.W."/>
            <person name="Sato Y."/>
            <person name="Scheller H.V."/>
            <person name="Schulz B."/>
            <person name="Schulz C."/>
            <person name="Shakirov E.V."/>
            <person name="Shibagaki N."/>
            <person name="Shinohara N."/>
            <person name="Shippen D.E."/>
            <person name="Soerensen I."/>
            <person name="Sotooka R."/>
            <person name="Sugimoto N."/>
            <person name="Sugita M."/>
            <person name="Sumikawa N."/>
            <person name="Tanurdzic M."/>
            <person name="Theissen G."/>
            <person name="Ulvskov P."/>
            <person name="Wakazuki S."/>
            <person name="Weng J.K."/>
            <person name="Willats W.W."/>
            <person name="Wipf D."/>
            <person name="Wolf P.G."/>
            <person name="Yang L."/>
            <person name="Zimmer A.D."/>
            <person name="Zhu Q."/>
            <person name="Mitros T."/>
            <person name="Hellsten U."/>
            <person name="Loque D."/>
            <person name="Otillar R."/>
            <person name="Salamov A."/>
            <person name="Schmutz J."/>
            <person name="Shapiro H."/>
            <person name="Lindquist E."/>
            <person name="Lucas S."/>
            <person name="Rokhsar D."/>
            <person name="Grigoriev I.V."/>
        </authorList>
    </citation>
    <scope>NUCLEOTIDE SEQUENCE [LARGE SCALE GENOMIC DNA]</scope>
</reference>
<dbReference type="NCBIfam" id="TIGR00756">
    <property type="entry name" value="PPR"/>
    <property type="match status" value="8"/>
</dbReference>